<feature type="region of interest" description="Disordered" evidence="1">
    <location>
        <begin position="154"/>
        <end position="176"/>
    </location>
</feature>
<evidence type="ECO:0000313" key="3">
    <source>
        <dbReference type="Proteomes" id="UP001500051"/>
    </source>
</evidence>
<proteinExistence type="predicted"/>
<reference evidence="3" key="1">
    <citation type="journal article" date="2019" name="Int. J. Syst. Evol. Microbiol.">
        <title>The Global Catalogue of Microorganisms (GCM) 10K type strain sequencing project: providing services to taxonomists for standard genome sequencing and annotation.</title>
        <authorList>
            <consortium name="The Broad Institute Genomics Platform"/>
            <consortium name="The Broad Institute Genome Sequencing Center for Infectious Disease"/>
            <person name="Wu L."/>
            <person name="Ma J."/>
        </authorList>
    </citation>
    <scope>NUCLEOTIDE SEQUENCE [LARGE SCALE GENOMIC DNA]</scope>
    <source>
        <strain evidence="3">JCM 16548</strain>
    </source>
</reference>
<name>A0ABP7CN19_9ACTN</name>
<dbReference type="Proteomes" id="UP001500051">
    <property type="component" value="Unassembled WGS sequence"/>
</dbReference>
<keyword evidence="3" id="KW-1185">Reference proteome</keyword>
<protein>
    <recommendedName>
        <fullName evidence="4">AAA domain-containing protein</fullName>
    </recommendedName>
</protein>
<evidence type="ECO:0008006" key="4">
    <source>
        <dbReference type="Google" id="ProtNLM"/>
    </source>
</evidence>
<sequence>MLAAWGHPAAAVDLDSLYGAVDPLWELPYSDERNAMVLDQAVAWVRSLVQHGWRTVIVTGNSVFDPRDTAPVVAALGDMSVHHVTLQVREDVILARCAAQPDRDPVALAADLRPANRLRHPGTALLESSDLDVDETLHALVSLVDRGAGLLGTTGGNPAAADTPQPGDACGSRRRG</sequence>
<gene>
    <name evidence="2" type="ORF">GCM10022204_03770</name>
</gene>
<accession>A0ABP7CN19</accession>
<dbReference type="Gene3D" id="3.40.50.300">
    <property type="entry name" value="P-loop containing nucleotide triphosphate hydrolases"/>
    <property type="match status" value="1"/>
</dbReference>
<evidence type="ECO:0000313" key="2">
    <source>
        <dbReference type="EMBL" id="GAA3691720.1"/>
    </source>
</evidence>
<organism evidence="2 3">
    <name type="scientific">Microlunatus aurantiacus</name>
    <dbReference type="NCBI Taxonomy" id="446786"/>
    <lineage>
        <taxon>Bacteria</taxon>
        <taxon>Bacillati</taxon>
        <taxon>Actinomycetota</taxon>
        <taxon>Actinomycetes</taxon>
        <taxon>Propionibacteriales</taxon>
        <taxon>Propionibacteriaceae</taxon>
        <taxon>Microlunatus</taxon>
    </lineage>
</organism>
<dbReference type="InterPro" id="IPR027417">
    <property type="entry name" value="P-loop_NTPase"/>
</dbReference>
<dbReference type="EMBL" id="BAAAYX010000002">
    <property type="protein sequence ID" value="GAA3691720.1"/>
    <property type="molecule type" value="Genomic_DNA"/>
</dbReference>
<comment type="caution">
    <text evidence="2">The sequence shown here is derived from an EMBL/GenBank/DDBJ whole genome shotgun (WGS) entry which is preliminary data.</text>
</comment>
<evidence type="ECO:0000256" key="1">
    <source>
        <dbReference type="SAM" id="MobiDB-lite"/>
    </source>
</evidence>